<evidence type="ECO:0000313" key="1">
    <source>
        <dbReference type="EMBL" id="SDF85653.1"/>
    </source>
</evidence>
<evidence type="ECO:0000313" key="2">
    <source>
        <dbReference type="Proteomes" id="UP000182284"/>
    </source>
</evidence>
<gene>
    <name evidence="1" type="ORF">SAMN04488117_10829</name>
</gene>
<dbReference type="Proteomes" id="UP000182284">
    <property type="component" value="Unassembled WGS sequence"/>
</dbReference>
<dbReference type="EMBL" id="FNBL01000008">
    <property type="protein sequence ID" value="SDF85653.1"/>
    <property type="molecule type" value="Genomic_DNA"/>
</dbReference>
<sequence>MPGFCKATIFVEDFDEVPAHDFLWVKMWLEKWNENIAVSKYSTGGWEHIWDVFGPKEAIEEIPENLLCGSDWAGISGKKTCSSHCRTCRSVQT</sequence>
<accession>A0A1G7PHC1</accession>
<reference evidence="1 2" key="1">
    <citation type="submission" date="2016-10" db="EMBL/GenBank/DDBJ databases">
        <authorList>
            <person name="de Groot N.N."/>
        </authorList>
    </citation>
    <scope>NUCLEOTIDE SEQUENCE [LARGE SCALE GENOMIC DNA]</scope>
    <source>
        <strain evidence="1 2">DSM 27375</strain>
    </source>
</reference>
<protein>
    <submittedName>
        <fullName evidence="1">Uncharacterized protein</fullName>
    </submittedName>
</protein>
<organism evidence="1 2">
    <name type="scientific">Celeribacter baekdonensis</name>
    <dbReference type="NCBI Taxonomy" id="875171"/>
    <lineage>
        <taxon>Bacteria</taxon>
        <taxon>Pseudomonadati</taxon>
        <taxon>Pseudomonadota</taxon>
        <taxon>Alphaproteobacteria</taxon>
        <taxon>Rhodobacterales</taxon>
        <taxon>Roseobacteraceae</taxon>
        <taxon>Celeribacter</taxon>
    </lineage>
</organism>
<name>A0A1G7PHC1_9RHOB</name>
<proteinExistence type="predicted"/>
<dbReference type="AlphaFoldDB" id="A0A1G7PHC1"/>